<dbReference type="Proteomes" id="UP001383192">
    <property type="component" value="Unassembled WGS sequence"/>
</dbReference>
<sequence>MITAFGKAVEESLGALQESKAGVAPYSQSTLFLGATATEIQWQQSSSVISISSVFGPNGPESVTRPPVDIVLISSDNIVFYADESTLLNVSTNSFNGRLPLRTQEKPKRILFLSDIISYELQVFLQSIYDVSSDCIPELDVLMRGIDLLPKYGIQPKSLVLPRTPVFDYVLSYAPTKPLEIYAFAASHDIYALAIQAPSYLLGIDLTADVNMEMVEKMGGKYLLKLFILHLRRKEVLKGLLITVPDLHGPTEYCGYEEQKQLKAQWTFGSWDGWRGFFTQVRAPLPPPAFISNNLSDISTTQIQETILEATRFITCQECLKKRDARLYAILRDWSTASRTI</sequence>
<proteinExistence type="predicted"/>
<accession>A0AAW0CQ58</accession>
<evidence type="ECO:0000313" key="1">
    <source>
        <dbReference type="EMBL" id="KAK7040219.1"/>
    </source>
</evidence>
<name>A0AAW0CQ58_9AGAR</name>
<comment type="caution">
    <text evidence="1">The sequence shown here is derived from an EMBL/GenBank/DDBJ whole genome shotgun (WGS) entry which is preliminary data.</text>
</comment>
<evidence type="ECO:0000313" key="2">
    <source>
        <dbReference type="Proteomes" id="UP001383192"/>
    </source>
</evidence>
<reference evidence="1 2" key="1">
    <citation type="submission" date="2024-01" db="EMBL/GenBank/DDBJ databases">
        <title>A draft genome for a cacao thread blight-causing isolate of Paramarasmius palmivorus.</title>
        <authorList>
            <person name="Baruah I.K."/>
            <person name="Bukari Y."/>
            <person name="Amoako-Attah I."/>
            <person name="Meinhardt L.W."/>
            <person name="Bailey B.A."/>
            <person name="Cohen S.P."/>
        </authorList>
    </citation>
    <scope>NUCLEOTIDE SEQUENCE [LARGE SCALE GENOMIC DNA]</scope>
    <source>
        <strain evidence="1 2">GH-12</strain>
    </source>
</reference>
<gene>
    <name evidence="1" type="ORF">VNI00_010025</name>
</gene>
<protein>
    <submittedName>
        <fullName evidence="1">Uncharacterized protein</fullName>
    </submittedName>
</protein>
<organism evidence="1 2">
    <name type="scientific">Paramarasmius palmivorus</name>
    <dbReference type="NCBI Taxonomy" id="297713"/>
    <lineage>
        <taxon>Eukaryota</taxon>
        <taxon>Fungi</taxon>
        <taxon>Dikarya</taxon>
        <taxon>Basidiomycota</taxon>
        <taxon>Agaricomycotina</taxon>
        <taxon>Agaricomycetes</taxon>
        <taxon>Agaricomycetidae</taxon>
        <taxon>Agaricales</taxon>
        <taxon>Marasmiineae</taxon>
        <taxon>Marasmiaceae</taxon>
        <taxon>Paramarasmius</taxon>
    </lineage>
</organism>
<dbReference type="AlphaFoldDB" id="A0AAW0CQ58"/>
<dbReference type="EMBL" id="JAYKXP010000038">
    <property type="protein sequence ID" value="KAK7040219.1"/>
    <property type="molecule type" value="Genomic_DNA"/>
</dbReference>
<keyword evidence="2" id="KW-1185">Reference proteome</keyword>